<feature type="region of interest" description="Disordered" evidence="1">
    <location>
        <begin position="1"/>
        <end position="42"/>
    </location>
</feature>
<sequence>MSTKHRHGSRGRPRQPVPKTLPDDLYDYDDDPTPRVSPPRGRPLHLFDVERLPVIDDWPEDVPITEAEIQVFERWFADVFDELFGSVDLPDDLKSLSYYDNEKP</sequence>
<organism evidence="2 3">
    <name type="scientific">Hyphomonas pacifica</name>
    <dbReference type="NCBI Taxonomy" id="1280941"/>
    <lineage>
        <taxon>Bacteria</taxon>
        <taxon>Pseudomonadati</taxon>
        <taxon>Pseudomonadota</taxon>
        <taxon>Alphaproteobacteria</taxon>
        <taxon>Hyphomonadales</taxon>
        <taxon>Hyphomonadaceae</taxon>
        <taxon>Hyphomonas</taxon>
    </lineage>
</organism>
<dbReference type="OrthoDB" id="7193207at2"/>
<comment type="caution">
    <text evidence="2">The sequence shown here is derived from an EMBL/GenBank/DDBJ whole genome shotgun (WGS) entry which is preliminary data.</text>
</comment>
<dbReference type="Proteomes" id="UP000249123">
    <property type="component" value="Unassembled WGS sequence"/>
</dbReference>
<evidence type="ECO:0000256" key="1">
    <source>
        <dbReference type="SAM" id="MobiDB-lite"/>
    </source>
</evidence>
<evidence type="ECO:0000313" key="2">
    <source>
        <dbReference type="EMBL" id="RAN31574.1"/>
    </source>
</evidence>
<dbReference type="eggNOG" id="ENOG5031YT0">
    <property type="taxonomic scope" value="Bacteria"/>
</dbReference>
<dbReference type="AlphaFoldDB" id="A0A062U113"/>
<reference evidence="2 3" key="1">
    <citation type="submission" date="2013-04" db="EMBL/GenBank/DDBJ databases">
        <title>Hyphomonas sp. T24B3 Genome Sequencing.</title>
        <authorList>
            <person name="Lai Q."/>
            <person name="Shao Z."/>
        </authorList>
    </citation>
    <scope>NUCLEOTIDE SEQUENCE [LARGE SCALE GENOMIC DNA]</scope>
    <source>
        <strain evidence="2 3">T24B3</strain>
    </source>
</reference>
<proteinExistence type="predicted"/>
<dbReference type="STRING" id="1280941.HY2_15975"/>
<keyword evidence="3" id="KW-1185">Reference proteome</keyword>
<protein>
    <submittedName>
        <fullName evidence="2">Uncharacterized protein</fullName>
    </submittedName>
</protein>
<dbReference type="EMBL" id="AWFB01000048">
    <property type="protein sequence ID" value="RAN31574.1"/>
    <property type="molecule type" value="Genomic_DNA"/>
</dbReference>
<feature type="compositionally biased region" description="Basic residues" evidence="1">
    <location>
        <begin position="1"/>
        <end position="13"/>
    </location>
</feature>
<dbReference type="RefSeq" id="WP_034828160.1">
    <property type="nucleotide sequence ID" value="NZ_AWFA01000044.1"/>
</dbReference>
<gene>
    <name evidence="2" type="ORF">HY3_16560</name>
</gene>
<accession>A0A062U113</accession>
<evidence type="ECO:0000313" key="3">
    <source>
        <dbReference type="Proteomes" id="UP000249123"/>
    </source>
</evidence>
<name>A0A062U113_9PROT</name>